<evidence type="ECO:0000259" key="2">
    <source>
        <dbReference type="PROSITE" id="PS50885"/>
    </source>
</evidence>
<dbReference type="EMBL" id="QOQW01000022">
    <property type="protein sequence ID" value="RCK78517.1"/>
    <property type="molecule type" value="Genomic_DNA"/>
</dbReference>
<evidence type="ECO:0000313" key="4">
    <source>
        <dbReference type="Proteomes" id="UP000252355"/>
    </source>
</evidence>
<sequence>MTQTPTKTPSLPWYQRIGHRIIAVAVFSAFLPILILGLTIGVKFRRDLVQQAMHSQIALTGAIQNGIDSLLRSYERQVRALALNPDIQPVDRHAPPGTPSTTDRQREAIYEFLDINPIFYSGFIYDAEGNVTSLALRNRYRGLDAKYLGRNVLRTKSENMESTRQAFQQVVRTGTSAFTGHIVSASQQKTMLMMVPIPHFVDQTKVVGVISCAINLEGPEMMELIREYPLVGGDILLLVDQSGGLIAARGEGLPEGLTGVALDFERLRTEPTRAVEFPMNGQPYLGIVTRVPVLNSYLIAARPRREVLGFLHRILFDLMLVLSIAVVLAVGFGYALSRTLAEQVNRLLEGIRLVSDGVMNHRVRIEGEDELAQACAAFNDMVATLEKNRLMDEIWTREWEKK</sequence>
<dbReference type="Proteomes" id="UP000252355">
    <property type="component" value="Unassembled WGS sequence"/>
</dbReference>
<keyword evidence="1" id="KW-0812">Transmembrane</keyword>
<dbReference type="GO" id="GO:0016020">
    <property type="term" value="C:membrane"/>
    <property type="evidence" value="ECO:0007669"/>
    <property type="project" value="InterPro"/>
</dbReference>
<comment type="caution">
    <text evidence="3">The sequence shown here is derived from an EMBL/GenBank/DDBJ whole genome shotgun (WGS) entry which is preliminary data.</text>
</comment>
<dbReference type="InterPro" id="IPR003660">
    <property type="entry name" value="HAMP_dom"/>
</dbReference>
<evidence type="ECO:0000256" key="1">
    <source>
        <dbReference type="SAM" id="Phobius"/>
    </source>
</evidence>
<feature type="transmembrane region" description="Helical" evidence="1">
    <location>
        <begin position="20"/>
        <end position="42"/>
    </location>
</feature>
<keyword evidence="1" id="KW-0472">Membrane</keyword>
<dbReference type="CDD" id="cd06225">
    <property type="entry name" value="HAMP"/>
    <property type="match status" value="1"/>
</dbReference>
<keyword evidence="1" id="KW-1133">Transmembrane helix</keyword>
<organism evidence="3 4">
    <name type="scientific">Candidatus Ozemobacter sibiricus</name>
    <dbReference type="NCBI Taxonomy" id="2268124"/>
    <lineage>
        <taxon>Bacteria</taxon>
        <taxon>Candidatus Ozemobacteria</taxon>
        <taxon>Candidatus Ozemobacterales</taxon>
        <taxon>Candidatus Ozemobacteraceae</taxon>
        <taxon>Candidatus Ozemobacter</taxon>
    </lineage>
</organism>
<feature type="transmembrane region" description="Helical" evidence="1">
    <location>
        <begin position="314"/>
        <end position="336"/>
    </location>
</feature>
<dbReference type="CDD" id="cd18773">
    <property type="entry name" value="PDC1_HK_sensor"/>
    <property type="match status" value="1"/>
</dbReference>
<dbReference type="GO" id="GO:0007165">
    <property type="term" value="P:signal transduction"/>
    <property type="evidence" value="ECO:0007669"/>
    <property type="project" value="InterPro"/>
</dbReference>
<dbReference type="Gene3D" id="6.10.340.10">
    <property type="match status" value="1"/>
</dbReference>
<dbReference type="PROSITE" id="PS50885">
    <property type="entry name" value="HAMP"/>
    <property type="match status" value="1"/>
</dbReference>
<reference evidence="3 4" key="1">
    <citation type="submission" date="2018-05" db="EMBL/GenBank/DDBJ databases">
        <title>A metagenomic window into the 2 km-deep terrestrial subsurface aquifer revealed taxonomically and functionally diverse microbial community comprising novel uncultured bacterial lineages.</title>
        <authorList>
            <person name="Kadnikov V.V."/>
            <person name="Mardanov A.V."/>
            <person name="Beletsky A.V."/>
            <person name="Banks D."/>
            <person name="Pimenov N.V."/>
            <person name="Frank Y.A."/>
            <person name="Karnachuk O.V."/>
            <person name="Ravin N.V."/>
        </authorList>
    </citation>
    <scope>NUCLEOTIDE SEQUENCE [LARGE SCALE GENOMIC DNA]</scope>
    <source>
        <strain evidence="3">BY5</strain>
    </source>
</reference>
<name>A0A367ZKZ3_9BACT</name>
<dbReference type="AlphaFoldDB" id="A0A367ZKZ3"/>
<feature type="domain" description="HAMP" evidence="2">
    <location>
        <begin position="338"/>
        <end position="390"/>
    </location>
</feature>
<protein>
    <recommendedName>
        <fullName evidence="2">HAMP domain-containing protein</fullName>
    </recommendedName>
</protein>
<proteinExistence type="predicted"/>
<gene>
    <name evidence="3" type="ORF">OZSIB_1437</name>
</gene>
<dbReference type="SMART" id="SM00304">
    <property type="entry name" value="HAMP"/>
    <property type="match status" value="1"/>
</dbReference>
<dbReference type="Pfam" id="PF00672">
    <property type="entry name" value="HAMP"/>
    <property type="match status" value="1"/>
</dbReference>
<evidence type="ECO:0000313" key="3">
    <source>
        <dbReference type="EMBL" id="RCK78517.1"/>
    </source>
</evidence>
<accession>A0A367ZKZ3</accession>